<evidence type="ECO:0000313" key="3">
    <source>
        <dbReference type="EMBL" id="SVA45094.1"/>
    </source>
</evidence>
<feature type="compositionally biased region" description="Pro residues" evidence="1">
    <location>
        <begin position="457"/>
        <end position="466"/>
    </location>
</feature>
<dbReference type="InterPro" id="IPR000834">
    <property type="entry name" value="Peptidase_M14"/>
</dbReference>
<feature type="domain" description="Peptidase M14" evidence="2">
    <location>
        <begin position="44"/>
        <end position="205"/>
    </location>
</feature>
<feature type="compositionally biased region" description="Acidic residues" evidence="1">
    <location>
        <begin position="467"/>
        <end position="500"/>
    </location>
</feature>
<feature type="non-terminal residue" evidence="3">
    <location>
        <position position="561"/>
    </location>
</feature>
<sequence>MLLVALLASSIASAVPQAEIPTPEEFFGFAIGTDEKLARWDQILEYFDLLAETSGRVRVDEYGPTTLDNRFVSVVVTAPENFADIDRYVDIGRQLADGRSLSQQQARALAQEGKVTVVLNHNIHSSEIGSSQTSVQLIYEMATLNTPLMEEVLDNVIMVLVPSSNPDGQIMVTDWYNQNLDTDFEEAPMPYLYHHYAGHDNNRDFFMGNLVETRYMFKLMFDDWAPQVYLDQHQMGSGGARMFVPPFPDPQSPDIPPLLFQEIRLLGGQIVTDLQAEGKKGILTGEMYRIYGQEGALNWRFHNVVGLLTETASARIASPVTPNSGGRAGRGGRGGGSRGGGSRGGRGGSSEFSVAMVDPWRGGTWTLGDIVDYQMIAARGVLKQTARNREDFLYNQWLMAQETLKRAEIEGPYAWVIPIDQSDPNTAADLVQRLINQGIEVYQAGESFEAILSTDPLPLPGFIPPDPAEETAAEGDEESEEGESEESEEGESEEEPETEPEPVTYAAGSFIIPGAQRGRPALIDLLEPRSPVIKYEYRDGPVQRRYDSTAYTMSMQMGVDV</sequence>
<dbReference type="EMBL" id="UINC01010108">
    <property type="protein sequence ID" value="SVA45094.1"/>
    <property type="molecule type" value="Genomic_DNA"/>
</dbReference>
<accession>A0A381VXV3</accession>
<feature type="region of interest" description="Disordered" evidence="1">
    <location>
        <begin position="455"/>
        <end position="502"/>
    </location>
</feature>
<dbReference type="GO" id="GO:0008270">
    <property type="term" value="F:zinc ion binding"/>
    <property type="evidence" value="ECO:0007669"/>
    <property type="project" value="InterPro"/>
</dbReference>
<dbReference type="AlphaFoldDB" id="A0A381VXV3"/>
<dbReference type="SUPFAM" id="SSF53187">
    <property type="entry name" value="Zn-dependent exopeptidases"/>
    <property type="match status" value="1"/>
</dbReference>
<dbReference type="Pfam" id="PF00246">
    <property type="entry name" value="Peptidase_M14"/>
    <property type="match status" value="1"/>
</dbReference>
<name>A0A381VXV3_9ZZZZ</name>
<gene>
    <name evidence="3" type="ORF">METZ01_LOCUS97948</name>
</gene>
<organism evidence="3">
    <name type="scientific">marine metagenome</name>
    <dbReference type="NCBI Taxonomy" id="408172"/>
    <lineage>
        <taxon>unclassified sequences</taxon>
        <taxon>metagenomes</taxon>
        <taxon>ecological metagenomes</taxon>
    </lineage>
</organism>
<protein>
    <recommendedName>
        <fullName evidence="2">Peptidase M14 domain-containing protein</fullName>
    </recommendedName>
</protein>
<evidence type="ECO:0000259" key="2">
    <source>
        <dbReference type="Pfam" id="PF00246"/>
    </source>
</evidence>
<dbReference type="CDD" id="cd06240">
    <property type="entry name" value="M14-like"/>
    <property type="match status" value="1"/>
</dbReference>
<evidence type="ECO:0000256" key="1">
    <source>
        <dbReference type="SAM" id="MobiDB-lite"/>
    </source>
</evidence>
<dbReference type="GO" id="GO:0004181">
    <property type="term" value="F:metallocarboxypeptidase activity"/>
    <property type="evidence" value="ECO:0007669"/>
    <property type="project" value="InterPro"/>
</dbReference>
<feature type="region of interest" description="Disordered" evidence="1">
    <location>
        <begin position="317"/>
        <end position="351"/>
    </location>
</feature>
<reference evidence="3" key="1">
    <citation type="submission" date="2018-05" db="EMBL/GenBank/DDBJ databases">
        <authorList>
            <person name="Lanie J.A."/>
            <person name="Ng W.-L."/>
            <person name="Kazmierczak K.M."/>
            <person name="Andrzejewski T.M."/>
            <person name="Davidsen T.M."/>
            <person name="Wayne K.J."/>
            <person name="Tettelin H."/>
            <person name="Glass J.I."/>
            <person name="Rusch D."/>
            <person name="Podicherti R."/>
            <person name="Tsui H.-C.T."/>
            <person name="Winkler M.E."/>
        </authorList>
    </citation>
    <scope>NUCLEOTIDE SEQUENCE</scope>
</reference>
<dbReference type="Gene3D" id="3.40.630.10">
    <property type="entry name" value="Zn peptidases"/>
    <property type="match status" value="1"/>
</dbReference>
<dbReference type="GO" id="GO:0006508">
    <property type="term" value="P:proteolysis"/>
    <property type="evidence" value="ECO:0007669"/>
    <property type="project" value="InterPro"/>
</dbReference>
<feature type="compositionally biased region" description="Gly residues" evidence="1">
    <location>
        <begin position="326"/>
        <end position="348"/>
    </location>
</feature>
<proteinExistence type="predicted"/>